<accession>A0A085LYN8</accession>
<evidence type="ECO:0000256" key="1">
    <source>
        <dbReference type="SAM" id="MobiDB-lite"/>
    </source>
</evidence>
<feature type="region of interest" description="Disordered" evidence="1">
    <location>
        <begin position="1"/>
        <end position="47"/>
    </location>
</feature>
<organism evidence="2 3">
    <name type="scientific">Trichuris suis</name>
    <name type="common">pig whipworm</name>
    <dbReference type="NCBI Taxonomy" id="68888"/>
    <lineage>
        <taxon>Eukaryota</taxon>
        <taxon>Metazoa</taxon>
        <taxon>Ecdysozoa</taxon>
        <taxon>Nematoda</taxon>
        <taxon>Enoplea</taxon>
        <taxon>Dorylaimia</taxon>
        <taxon>Trichinellida</taxon>
        <taxon>Trichuridae</taxon>
        <taxon>Trichuris</taxon>
    </lineage>
</organism>
<sequence>MRHFRRYTSAKRELEDGSSSTTTRHGRPSSVPPTIAMEHGQTPLTSTPSSRLYVELCLTYNSSLIRLIPIRMRAMFLSLRNISSSIDLEINESSIIASTSHNHPLPLMDDESSSDQKAPDAMFSHI</sequence>
<dbReference type="EMBL" id="KL363259">
    <property type="protein sequence ID" value="KFD50084.1"/>
    <property type="molecule type" value="Genomic_DNA"/>
</dbReference>
<feature type="region of interest" description="Disordered" evidence="1">
    <location>
        <begin position="101"/>
        <end position="126"/>
    </location>
</feature>
<evidence type="ECO:0000313" key="3">
    <source>
        <dbReference type="Proteomes" id="UP000030764"/>
    </source>
</evidence>
<proteinExistence type="predicted"/>
<protein>
    <submittedName>
        <fullName evidence="2">Uncharacterized protein</fullName>
    </submittedName>
</protein>
<dbReference type="AlphaFoldDB" id="A0A085LYN8"/>
<keyword evidence="3" id="KW-1185">Reference proteome</keyword>
<gene>
    <name evidence="2" type="ORF">M513_09044</name>
</gene>
<name>A0A085LYN8_9BILA</name>
<evidence type="ECO:0000313" key="2">
    <source>
        <dbReference type="EMBL" id="KFD50084.1"/>
    </source>
</evidence>
<dbReference type="Proteomes" id="UP000030764">
    <property type="component" value="Unassembled WGS sequence"/>
</dbReference>
<reference evidence="2 3" key="1">
    <citation type="journal article" date="2014" name="Nat. Genet.">
        <title>Genome and transcriptome of the porcine whipworm Trichuris suis.</title>
        <authorList>
            <person name="Jex A.R."/>
            <person name="Nejsum P."/>
            <person name="Schwarz E.M."/>
            <person name="Hu L."/>
            <person name="Young N.D."/>
            <person name="Hall R.S."/>
            <person name="Korhonen P.K."/>
            <person name="Liao S."/>
            <person name="Thamsborg S."/>
            <person name="Xia J."/>
            <person name="Xu P."/>
            <person name="Wang S."/>
            <person name="Scheerlinck J.P."/>
            <person name="Hofmann A."/>
            <person name="Sternberg P.W."/>
            <person name="Wang J."/>
            <person name="Gasser R.B."/>
        </authorList>
    </citation>
    <scope>NUCLEOTIDE SEQUENCE [LARGE SCALE GENOMIC DNA]</scope>
    <source>
        <strain evidence="2">DCEP-RM93M</strain>
    </source>
</reference>